<reference evidence="1" key="1">
    <citation type="journal article" date="2020" name="Nat. Commun.">
        <title>Large-scale genome sequencing of mycorrhizal fungi provides insights into the early evolution of symbiotic traits.</title>
        <authorList>
            <person name="Miyauchi S."/>
            <person name="Kiss E."/>
            <person name="Kuo A."/>
            <person name="Drula E."/>
            <person name="Kohler A."/>
            <person name="Sanchez-Garcia M."/>
            <person name="Morin E."/>
            <person name="Andreopoulos B."/>
            <person name="Barry K.W."/>
            <person name="Bonito G."/>
            <person name="Buee M."/>
            <person name="Carver A."/>
            <person name="Chen C."/>
            <person name="Cichocki N."/>
            <person name="Clum A."/>
            <person name="Culley D."/>
            <person name="Crous P.W."/>
            <person name="Fauchery L."/>
            <person name="Girlanda M."/>
            <person name="Hayes R.D."/>
            <person name="Keri Z."/>
            <person name="LaButti K."/>
            <person name="Lipzen A."/>
            <person name="Lombard V."/>
            <person name="Magnuson J."/>
            <person name="Maillard F."/>
            <person name="Murat C."/>
            <person name="Nolan M."/>
            <person name="Ohm R.A."/>
            <person name="Pangilinan J."/>
            <person name="Pereira M.F."/>
            <person name="Perotto S."/>
            <person name="Peter M."/>
            <person name="Pfister S."/>
            <person name="Riley R."/>
            <person name="Sitrit Y."/>
            <person name="Stielow J.B."/>
            <person name="Szollosi G."/>
            <person name="Zifcakova L."/>
            <person name="Stursova M."/>
            <person name="Spatafora J.W."/>
            <person name="Tedersoo L."/>
            <person name="Vaario L.M."/>
            <person name="Yamada A."/>
            <person name="Yan M."/>
            <person name="Wang P."/>
            <person name="Xu J."/>
            <person name="Bruns T."/>
            <person name="Baldrian P."/>
            <person name="Vilgalys R."/>
            <person name="Dunand C."/>
            <person name="Henrissat B."/>
            <person name="Grigoriev I.V."/>
            <person name="Hibbett D."/>
            <person name="Nagy L.G."/>
            <person name="Martin F.M."/>
        </authorList>
    </citation>
    <scope>NUCLEOTIDE SEQUENCE</scope>
    <source>
        <strain evidence="1">UP504</strain>
    </source>
</reference>
<proteinExistence type="predicted"/>
<organism evidence="1 2">
    <name type="scientific">Hydnum rufescens UP504</name>
    <dbReference type="NCBI Taxonomy" id="1448309"/>
    <lineage>
        <taxon>Eukaryota</taxon>
        <taxon>Fungi</taxon>
        <taxon>Dikarya</taxon>
        <taxon>Basidiomycota</taxon>
        <taxon>Agaricomycotina</taxon>
        <taxon>Agaricomycetes</taxon>
        <taxon>Cantharellales</taxon>
        <taxon>Hydnaceae</taxon>
        <taxon>Hydnum</taxon>
    </lineage>
</organism>
<gene>
    <name evidence="1" type="ORF">BS47DRAFT_1391065</name>
</gene>
<protein>
    <submittedName>
        <fullName evidence="1">Uncharacterized protein</fullName>
    </submittedName>
</protein>
<comment type="caution">
    <text evidence="1">The sequence shown here is derived from an EMBL/GenBank/DDBJ whole genome shotgun (WGS) entry which is preliminary data.</text>
</comment>
<name>A0A9P6B1Y7_9AGAM</name>
<dbReference type="AlphaFoldDB" id="A0A9P6B1Y7"/>
<dbReference type="Proteomes" id="UP000886523">
    <property type="component" value="Unassembled WGS sequence"/>
</dbReference>
<evidence type="ECO:0000313" key="2">
    <source>
        <dbReference type="Proteomes" id="UP000886523"/>
    </source>
</evidence>
<dbReference type="EMBL" id="MU128943">
    <property type="protein sequence ID" value="KAF9516161.1"/>
    <property type="molecule type" value="Genomic_DNA"/>
</dbReference>
<sequence length="100" mass="11044">MKQLQGLISFTGHIHHITEAMEPSFPTPSITLGTILNQIGYLMEEQAIQASFISAFSLYCLIAPSLAELLKVLHEHENMDAIPSITPPNIDLFCFCQAIS</sequence>
<evidence type="ECO:0000313" key="1">
    <source>
        <dbReference type="EMBL" id="KAF9516161.1"/>
    </source>
</evidence>
<keyword evidence="2" id="KW-1185">Reference proteome</keyword>
<accession>A0A9P6B1Y7</accession>